<evidence type="ECO:0000256" key="2">
    <source>
        <dbReference type="ARBA" id="ARBA00022475"/>
    </source>
</evidence>
<keyword evidence="6" id="KW-1278">Translocase</keyword>
<keyword evidence="5" id="KW-0067">ATP-binding</keyword>
<evidence type="ECO:0000259" key="8">
    <source>
        <dbReference type="PROSITE" id="PS50893"/>
    </source>
</evidence>
<dbReference type="InterPro" id="IPR050093">
    <property type="entry name" value="ABC_SmlMolc_Importer"/>
</dbReference>
<evidence type="ECO:0000256" key="7">
    <source>
        <dbReference type="ARBA" id="ARBA00023136"/>
    </source>
</evidence>
<keyword evidence="7" id="KW-0472">Membrane</keyword>
<evidence type="ECO:0000313" key="10">
    <source>
        <dbReference type="Proteomes" id="UP000006765"/>
    </source>
</evidence>
<comment type="caution">
    <text evidence="9">The sequence shown here is derived from an EMBL/GenBank/DDBJ whole genome shotgun (WGS) entry which is preliminary data.</text>
</comment>
<dbReference type="AlphaFoldDB" id="K2H9H0"/>
<dbReference type="GO" id="GO:0005524">
    <property type="term" value="F:ATP binding"/>
    <property type="evidence" value="ECO:0007669"/>
    <property type="project" value="UniProtKB-KW"/>
</dbReference>
<dbReference type="PANTHER" id="PTHR42781:SF1">
    <property type="entry name" value="THIAMINE IMPORT ATP-BINDING PROTEIN THIQ"/>
    <property type="match status" value="1"/>
</dbReference>
<evidence type="ECO:0000313" key="9">
    <source>
        <dbReference type="EMBL" id="EKE44183.1"/>
    </source>
</evidence>
<proteinExistence type="predicted"/>
<evidence type="ECO:0000256" key="4">
    <source>
        <dbReference type="ARBA" id="ARBA00022741"/>
    </source>
</evidence>
<dbReference type="InterPro" id="IPR003439">
    <property type="entry name" value="ABC_transporter-like_ATP-bd"/>
</dbReference>
<dbReference type="Proteomes" id="UP000006765">
    <property type="component" value="Unassembled WGS sequence"/>
</dbReference>
<dbReference type="PATRIC" id="fig|1231392.3.peg.1708"/>
<evidence type="ECO:0000256" key="6">
    <source>
        <dbReference type="ARBA" id="ARBA00022967"/>
    </source>
</evidence>
<keyword evidence="3" id="KW-0997">Cell inner membrane</keyword>
<dbReference type="SUPFAM" id="SSF52540">
    <property type="entry name" value="P-loop containing nucleoside triphosphate hydrolases"/>
    <property type="match status" value="1"/>
</dbReference>
<dbReference type="InterPro" id="IPR027417">
    <property type="entry name" value="P-loop_NTPase"/>
</dbReference>
<accession>K2H9H0</accession>
<keyword evidence="2" id="KW-1003">Cell membrane</keyword>
<organism evidence="9 10">
    <name type="scientific">Oceaniovalibus guishaninsula JLT2003</name>
    <dbReference type="NCBI Taxonomy" id="1231392"/>
    <lineage>
        <taxon>Bacteria</taxon>
        <taxon>Pseudomonadati</taxon>
        <taxon>Pseudomonadota</taxon>
        <taxon>Alphaproteobacteria</taxon>
        <taxon>Rhodobacterales</taxon>
        <taxon>Roseobacteraceae</taxon>
        <taxon>Oceaniovalibus</taxon>
    </lineage>
</organism>
<dbReference type="SMART" id="SM00382">
    <property type="entry name" value="AAA"/>
    <property type="match status" value="1"/>
</dbReference>
<dbReference type="GO" id="GO:0016887">
    <property type="term" value="F:ATP hydrolysis activity"/>
    <property type="evidence" value="ECO:0007669"/>
    <property type="project" value="InterPro"/>
</dbReference>
<evidence type="ECO:0000256" key="5">
    <source>
        <dbReference type="ARBA" id="ARBA00022840"/>
    </source>
</evidence>
<feature type="domain" description="ABC transporter" evidence="8">
    <location>
        <begin position="2"/>
        <end position="229"/>
    </location>
</feature>
<gene>
    <name evidence="9" type="ORF">OCGS_1699</name>
</gene>
<dbReference type="Pfam" id="PF00005">
    <property type="entry name" value="ABC_tran"/>
    <property type="match status" value="1"/>
</dbReference>
<dbReference type="PROSITE" id="PS50893">
    <property type="entry name" value="ABC_TRANSPORTER_2"/>
    <property type="match status" value="1"/>
</dbReference>
<dbReference type="EMBL" id="AMGO01000036">
    <property type="protein sequence ID" value="EKE44183.1"/>
    <property type="molecule type" value="Genomic_DNA"/>
</dbReference>
<dbReference type="PANTHER" id="PTHR42781">
    <property type="entry name" value="SPERMIDINE/PUTRESCINE IMPORT ATP-BINDING PROTEIN POTA"/>
    <property type="match status" value="1"/>
</dbReference>
<keyword evidence="10" id="KW-1185">Reference proteome</keyword>
<name>K2H9H0_9RHOB</name>
<evidence type="ECO:0000256" key="3">
    <source>
        <dbReference type="ARBA" id="ARBA00022519"/>
    </source>
</evidence>
<dbReference type="STRING" id="1231392.OCGS_1699"/>
<dbReference type="InterPro" id="IPR003593">
    <property type="entry name" value="AAA+_ATPase"/>
</dbReference>
<keyword evidence="4" id="KW-0547">Nucleotide-binding</keyword>
<sequence length="230" mass="23759">MLALENVVIRLDDFGLRADLAVPPQARVAVMGPSGAGKSTLLGAIGGFVLLSGGRIAFDGQDITTLHPAARPVATIFQDNNLFPHLTVARNVALGITHRRPDTATRARVADALMQVGLDGFGDRLPGSLSGGQQGRAALARALVRDKPLWLLDEPFAALGPGLRARMIALVDAVAARAGATVLMVTHDPTDAAALGGEIVVVANGMAAAPRPAARLLADPPPALAAYLRR</sequence>
<reference evidence="9 10" key="1">
    <citation type="journal article" date="2012" name="J. Bacteriol.">
        <title>Draft Genome Sequence of Oceaniovalibus guishaninsula JLT2003T.</title>
        <authorList>
            <person name="Tang K."/>
            <person name="Liu K."/>
            <person name="Jiao N."/>
        </authorList>
    </citation>
    <scope>NUCLEOTIDE SEQUENCE [LARGE SCALE GENOMIC DNA]</scope>
    <source>
        <strain evidence="9 10">JLT2003</strain>
    </source>
</reference>
<dbReference type="Gene3D" id="3.40.50.300">
    <property type="entry name" value="P-loop containing nucleotide triphosphate hydrolases"/>
    <property type="match status" value="1"/>
</dbReference>
<dbReference type="eggNOG" id="COG3840">
    <property type="taxonomic scope" value="Bacteria"/>
</dbReference>
<keyword evidence="1" id="KW-0813">Transport</keyword>
<protein>
    <submittedName>
        <fullName evidence="9">ABC transporter</fullName>
    </submittedName>
</protein>
<dbReference type="RefSeq" id="WP_007426851.1">
    <property type="nucleotide sequence ID" value="NZ_AMGO01000036.1"/>
</dbReference>
<dbReference type="OrthoDB" id="9802264at2"/>
<evidence type="ECO:0000256" key="1">
    <source>
        <dbReference type="ARBA" id="ARBA00022448"/>
    </source>
</evidence>